<evidence type="ECO:0000313" key="1">
    <source>
        <dbReference type="EMBL" id="SPH22729.1"/>
    </source>
</evidence>
<dbReference type="EMBL" id="OMOR01000001">
    <property type="protein sequence ID" value="SPH22729.1"/>
    <property type="molecule type" value="Genomic_DNA"/>
</dbReference>
<dbReference type="RefSeq" id="WP_146188232.1">
    <property type="nucleotide sequence ID" value="NZ_OMOR01000001.1"/>
</dbReference>
<name>A0A2R8BHX9_9RHOB</name>
<sequence length="199" mass="22089">MREKGKGFFSTATKMTYGLTTTQSGYFEYGITDRLTFGASIDVNLEGGYATSGMGHVFMRKPLKWKRGKGIWAYQLGLGTRIDALGKHPFTKTSLHFGKGITWREKGGWVSVDAGIEWALGSANHVMKVDLTVGLNISPRSKAMLQVYTNVTQYEARITLAPSYIFTPKAKKISYVIGLEAPTSNRNDFGIKLGVWQKF</sequence>
<dbReference type="AlphaFoldDB" id="A0A2R8BHX9"/>
<reference evidence="1 2" key="1">
    <citation type="submission" date="2018-03" db="EMBL/GenBank/DDBJ databases">
        <authorList>
            <person name="Keele B.F."/>
        </authorList>
    </citation>
    <scope>NUCLEOTIDE SEQUENCE [LARGE SCALE GENOMIC DNA]</scope>
    <source>
        <strain evidence="1 2">CECT 8599</strain>
    </source>
</reference>
<dbReference type="Proteomes" id="UP000244880">
    <property type="component" value="Unassembled WGS sequence"/>
</dbReference>
<accession>A0A2R8BHX9</accession>
<protein>
    <recommendedName>
        <fullName evidence="3">Porin domain-containing protein</fullName>
    </recommendedName>
</protein>
<organism evidence="1 2">
    <name type="scientific">Ascidiaceihabitans donghaensis</name>
    <dbReference type="NCBI Taxonomy" id="1510460"/>
    <lineage>
        <taxon>Bacteria</taxon>
        <taxon>Pseudomonadati</taxon>
        <taxon>Pseudomonadota</taxon>
        <taxon>Alphaproteobacteria</taxon>
        <taxon>Rhodobacterales</taxon>
        <taxon>Paracoccaceae</taxon>
        <taxon>Ascidiaceihabitans</taxon>
    </lineage>
</organism>
<dbReference type="OrthoDB" id="7857490at2"/>
<keyword evidence="2" id="KW-1185">Reference proteome</keyword>
<proteinExistence type="predicted"/>
<evidence type="ECO:0000313" key="2">
    <source>
        <dbReference type="Proteomes" id="UP000244880"/>
    </source>
</evidence>
<evidence type="ECO:0008006" key="3">
    <source>
        <dbReference type="Google" id="ProtNLM"/>
    </source>
</evidence>
<gene>
    <name evidence="1" type="ORF">ASD8599_03475</name>
</gene>